<feature type="transmembrane region" description="Helical" evidence="5">
    <location>
        <begin position="211"/>
        <end position="230"/>
    </location>
</feature>
<accession>A0A9P4L9H0</accession>
<dbReference type="InterPro" id="IPR002293">
    <property type="entry name" value="AA/rel_permease1"/>
</dbReference>
<evidence type="ECO:0000256" key="3">
    <source>
        <dbReference type="ARBA" id="ARBA00022989"/>
    </source>
</evidence>
<dbReference type="Pfam" id="PF13520">
    <property type="entry name" value="AA_permease_2"/>
    <property type="match status" value="1"/>
</dbReference>
<dbReference type="EMBL" id="ML976616">
    <property type="protein sequence ID" value="KAF1846367.1"/>
    <property type="molecule type" value="Genomic_DNA"/>
</dbReference>
<dbReference type="PANTHER" id="PTHR11785:SF353">
    <property type="entry name" value="METHIONINE TRANSPORTER (EUROFUNG)"/>
    <property type="match status" value="1"/>
</dbReference>
<dbReference type="AlphaFoldDB" id="A0A9P4L9H0"/>
<comment type="caution">
    <text evidence="6">The sequence shown here is derived from an EMBL/GenBank/DDBJ whole genome shotgun (WGS) entry which is preliminary data.</text>
</comment>
<feature type="transmembrane region" description="Helical" evidence="5">
    <location>
        <begin position="453"/>
        <end position="473"/>
    </location>
</feature>
<reference evidence="6" key="1">
    <citation type="submission" date="2020-01" db="EMBL/GenBank/DDBJ databases">
        <authorList>
            <consortium name="DOE Joint Genome Institute"/>
            <person name="Haridas S."/>
            <person name="Albert R."/>
            <person name="Binder M."/>
            <person name="Bloem J."/>
            <person name="Labutti K."/>
            <person name="Salamov A."/>
            <person name="Andreopoulos B."/>
            <person name="Baker S.E."/>
            <person name="Barry K."/>
            <person name="Bills G."/>
            <person name="Bluhm B.H."/>
            <person name="Cannon C."/>
            <person name="Castanera R."/>
            <person name="Culley D.E."/>
            <person name="Daum C."/>
            <person name="Ezra D."/>
            <person name="Gonzalez J.B."/>
            <person name="Henrissat B."/>
            <person name="Kuo A."/>
            <person name="Liang C."/>
            <person name="Lipzen A."/>
            <person name="Lutzoni F."/>
            <person name="Magnuson J."/>
            <person name="Mondo S."/>
            <person name="Nolan M."/>
            <person name="Ohm R."/>
            <person name="Pangilinan J."/>
            <person name="Park H.-J."/>
            <person name="Ramirez L."/>
            <person name="Alfaro M."/>
            <person name="Sun H."/>
            <person name="Tritt A."/>
            <person name="Yoshinaga Y."/>
            <person name="Zwiers L.-H."/>
            <person name="Turgeon B.G."/>
            <person name="Goodwin S.B."/>
            <person name="Spatafora J.W."/>
            <person name="Crous P.W."/>
            <person name="Grigoriev I.V."/>
        </authorList>
    </citation>
    <scope>NUCLEOTIDE SEQUENCE</scope>
    <source>
        <strain evidence="6">CBS 394.84</strain>
    </source>
</reference>
<sequence>MATIAHVKKLFWGNDSDENVDLSVVKEKNGQISEQVYVDGVEVFQDGNGAPVEQVSPLGYHVGYAGILFLNVSQMVGTGVFSTPGGILRALDSVGLSILYWIFGFIIAAAALAIYLEYASLFPNRSGGQVAYLEQAYPKPRFLFPVTYAFFTVAFSFSSSNAVVLARYIYRAAGYTATEWENKGLAIASYTFLAFLCLISTRWSIRLMNVISAVKLVILLFIVITGFAVLGGGTRVKEPRANFNNSFDHISNNGNDIVNALVSINFAYKGYENAFNVVAEIKNPFHSLKRIAPLSLVIVFILYVLANVAYFAAVPADEIRKSGELAAALFFEAVFGTKSARGLPALIAVSAAGNIMAVIIGTTRQIRECGRQGVIPFPHVWASTRPFGTPFAPIMLKWVLTTIVIIALPFGDAFQFLVDLRSYPDSIFIFLMVVGVYQLRYRRKKAGLPPPPFQAWHSALILSALVCLFILIMPWFPPKKSNVSFWYGTYCAVGIGLMVGMGLYYLLWMKLLPKLGKYQIKTETLVNDQDGSVTHVLKRVKNDVVEEWDRTHDGAGNLLFETGDDVGTGNVHLTRRVKVKDDVPVSYTAEQKV</sequence>
<feature type="transmembrane region" description="Helical" evidence="5">
    <location>
        <begin position="423"/>
        <end position="441"/>
    </location>
</feature>
<dbReference type="RefSeq" id="XP_040788930.1">
    <property type="nucleotide sequence ID" value="XM_040934988.1"/>
</dbReference>
<feature type="transmembrane region" description="Helical" evidence="5">
    <location>
        <begin position="343"/>
        <end position="362"/>
    </location>
</feature>
<dbReference type="InterPro" id="IPR050598">
    <property type="entry name" value="AminoAcid_Transporter"/>
</dbReference>
<feature type="transmembrane region" description="Helical" evidence="5">
    <location>
        <begin position="185"/>
        <end position="205"/>
    </location>
</feature>
<dbReference type="GO" id="GO:0015179">
    <property type="term" value="F:L-amino acid transmembrane transporter activity"/>
    <property type="evidence" value="ECO:0007669"/>
    <property type="project" value="TreeGrafter"/>
</dbReference>
<comment type="subcellular location">
    <subcellularLocation>
        <location evidence="1">Membrane</location>
        <topology evidence="1">Multi-pass membrane protein</topology>
    </subcellularLocation>
</comment>
<evidence type="ECO:0000256" key="4">
    <source>
        <dbReference type="ARBA" id="ARBA00023136"/>
    </source>
</evidence>
<dbReference type="PANTHER" id="PTHR11785">
    <property type="entry name" value="AMINO ACID TRANSPORTER"/>
    <property type="match status" value="1"/>
</dbReference>
<dbReference type="Gene3D" id="1.20.1740.10">
    <property type="entry name" value="Amino acid/polyamine transporter I"/>
    <property type="match status" value="1"/>
</dbReference>
<keyword evidence="7" id="KW-1185">Reference proteome</keyword>
<feature type="transmembrane region" description="Helical" evidence="5">
    <location>
        <begin position="98"/>
        <end position="116"/>
    </location>
</feature>
<protein>
    <submittedName>
        <fullName evidence="6">High-affinity methionine permease</fullName>
    </submittedName>
</protein>
<dbReference type="GO" id="GO:0016020">
    <property type="term" value="C:membrane"/>
    <property type="evidence" value="ECO:0007669"/>
    <property type="project" value="UniProtKB-SubCell"/>
</dbReference>
<feature type="transmembrane region" description="Helical" evidence="5">
    <location>
        <begin position="291"/>
        <end position="313"/>
    </location>
</feature>
<gene>
    <name evidence="6" type="ORF">K460DRAFT_377593</name>
</gene>
<evidence type="ECO:0000256" key="5">
    <source>
        <dbReference type="SAM" id="Phobius"/>
    </source>
</evidence>
<dbReference type="GeneID" id="63852239"/>
<proteinExistence type="predicted"/>
<keyword evidence="2 5" id="KW-0812">Transmembrane</keyword>
<evidence type="ECO:0000256" key="1">
    <source>
        <dbReference type="ARBA" id="ARBA00004141"/>
    </source>
</evidence>
<dbReference type="Proteomes" id="UP000800039">
    <property type="component" value="Unassembled WGS sequence"/>
</dbReference>
<feature type="transmembrane region" description="Helical" evidence="5">
    <location>
        <begin position="485"/>
        <end position="507"/>
    </location>
</feature>
<evidence type="ECO:0000256" key="2">
    <source>
        <dbReference type="ARBA" id="ARBA00022692"/>
    </source>
</evidence>
<name>A0A9P4L9H0_9PLEO</name>
<keyword evidence="3 5" id="KW-1133">Transmembrane helix</keyword>
<feature type="transmembrane region" description="Helical" evidence="5">
    <location>
        <begin position="395"/>
        <end position="417"/>
    </location>
</feature>
<keyword evidence="4 5" id="KW-0472">Membrane</keyword>
<evidence type="ECO:0000313" key="6">
    <source>
        <dbReference type="EMBL" id="KAF1846367.1"/>
    </source>
</evidence>
<organism evidence="6 7">
    <name type="scientific">Cucurbitaria berberidis CBS 394.84</name>
    <dbReference type="NCBI Taxonomy" id="1168544"/>
    <lineage>
        <taxon>Eukaryota</taxon>
        <taxon>Fungi</taxon>
        <taxon>Dikarya</taxon>
        <taxon>Ascomycota</taxon>
        <taxon>Pezizomycotina</taxon>
        <taxon>Dothideomycetes</taxon>
        <taxon>Pleosporomycetidae</taxon>
        <taxon>Pleosporales</taxon>
        <taxon>Pleosporineae</taxon>
        <taxon>Cucurbitariaceae</taxon>
        <taxon>Cucurbitaria</taxon>
    </lineage>
</organism>
<feature type="transmembrane region" description="Helical" evidence="5">
    <location>
        <begin position="142"/>
        <end position="164"/>
    </location>
</feature>
<dbReference type="OrthoDB" id="5982228at2759"/>
<evidence type="ECO:0000313" key="7">
    <source>
        <dbReference type="Proteomes" id="UP000800039"/>
    </source>
</evidence>